<dbReference type="AlphaFoldDB" id="A0A9X2JYF8"/>
<name>A0A9X2JYF8_9MICO</name>
<gene>
    <name evidence="1" type="ORF">APR03_002387</name>
</gene>
<keyword evidence="2" id="KW-1185">Reference proteome</keyword>
<protein>
    <submittedName>
        <fullName evidence="1">Uncharacterized protein</fullName>
    </submittedName>
</protein>
<evidence type="ECO:0000313" key="2">
    <source>
        <dbReference type="Proteomes" id="UP001139493"/>
    </source>
</evidence>
<organism evidence="1 2">
    <name type="scientific">Promicromonospora thailandica</name>
    <dbReference type="NCBI Taxonomy" id="765201"/>
    <lineage>
        <taxon>Bacteria</taxon>
        <taxon>Bacillati</taxon>
        <taxon>Actinomycetota</taxon>
        <taxon>Actinomycetes</taxon>
        <taxon>Micrococcales</taxon>
        <taxon>Promicromonosporaceae</taxon>
        <taxon>Promicromonospora</taxon>
    </lineage>
</organism>
<dbReference type="RefSeq" id="WP_253835966.1">
    <property type="nucleotide sequence ID" value="NZ_JAMTCS010000007.1"/>
</dbReference>
<evidence type="ECO:0000313" key="1">
    <source>
        <dbReference type="EMBL" id="MCP2265039.1"/>
    </source>
</evidence>
<reference evidence="1" key="1">
    <citation type="submission" date="2022-06" db="EMBL/GenBank/DDBJ databases">
        <title>Genomic Encyclopedia of Archaeal and Bacterial Type Strains, Phase II (KMG-II): from individual species to whole genera.</title>
        <authorList>
            <person name="Goeker M."/>
        </authorList>
    </citation>
    <scope>NUCLEOTIDE SEQUENCE</scope>
    <source>
        <strain evidence="1">DSM 26652</strain>
    </source>
</reference>
<comment type="caution">
    <text evidence="1">The sequence shown here is derived from an EMBL/GenBank/DDBJ whole genome shotgun (WGS) entry which is preliminary data.</text>
</comment>
<sequence>MGAMTLCLATSAAGMSELLAQIGDERVKWVEVFRDRLVVHPERMSDGADIAAQLGITTATDYPATRPGFTVWTGRWQELDMFVYSELRGAARTVRAWPS</sequence>
<proteinExistence type="predicted"/>
<accession>A0A9X2JYF8</accession>
<dbReference type="EMBL" id="JAMTCS010000007">
    <property type="protein sequence ID" value="MCP2265039.1"/>
    <property type="molecule type" value="Genomic_DNA"/>
</dbReference>
<dbReference type="Proteomes" id="UP001139493">
    <property type="component" value="Unassembled WGS sequence"/>
</dbReference>